<evidence type="ECO:0000256" key="3">
    <source>
        <dbReference type="ARBA" id="ARBA00022692"/>
    </source>
</evidence>
<feature type="region of interest" description="Disordered" evidence="10">
    <location>
        <begin position="40"/>
        <end position="60"/>
    </location>
</feature>
<evidence type="ECO:0000259" key="12">
    <source>
        <dbReference type="Pfam" id="PF02627"/>
    </source>
</evidence>
<dbReference type="Pfam" id="PF00153">
    <property type="entry name" value="Mito_carr"/>
    <property type="match status" value="3"/>
</dbReference>
<keyword evidence="2 9" id="KW-0813">Transport</keyword>
<protein>
    <submittedName>
        <fullName evidence="13">Probable LEU5 - mitochondrial coenzyme A transporter- member of the mitochondrial carrier (MCF) family</fullName>
    </submittedName>
</protein>
<keyword evidence="4" id="KW-0677">Repeat</keyword>
<evidence type="ECO:0000256" key="1">
    <source>
        <dbReference type="ARBA" id="ARBA00004225"/>
    </source>
</evidence>
<evidence type="ECO:0000256" key="8">
    <source>
        <dbReference type="PROSITE-ProRule" id="PRU00282"/>
    </source>
</evidence>
<dbReference type="GO" id="GO:0055085">
    <property type="term" value="P:transmembrane transport"/>
    <property type="evidence" value="ECO:0007669"/>
    <property type="project" value="InterPro"/>
</dbReference>
<dbReference type="GO" id="GO:0031966">
    <property type="term" value="C:mitochondrial membrane"/>
    <property type="evidence" value="ECO:0007669"/>
    <property type="project" value="UniProtKB-SubCell"/>
</dbReference>
<keyword evidence="7 8" id="KW-0472">Membrane</keyword>
<evidence type="ECO:0000256" key="2">
    <source>
        <dbReference type="ARBA" id="ARBA00022448"/>
    </source>
</evidence>
<evidence type="ECO:0000313" key="14">
    <source>
        <dbReference type="Proteomes" id="UP000658997"/>
    </source>
</evidence>
<sequence>MAAPRPTHPLLCETNSTLLSHPNQQPQAAAYDHTQEAFSISTSPPSLAPSASAASFPQPPSFLGETTDKTSWNYVLRSGFAGGIAGCVAKSAIAPLDRVKILFQAQNPEFQKYSGKWLGVFQAGRDIVRSDGPCALFQGHSATLMRIFPYAAIKYMAYDKLHFYLMPTKEMETSARLFLAGSASGVLSVFLTYPLELIRVRLAFETKRKRQKGGLRRIIGMIYREGATEAPFSSDARKRAARMAQQAYLSTSATAAVSGSSSTSTFESALRATDPHVPSSAVPAGNKLLFKHPILKFYRGFSVTVMGMIPYAGTSFLVFGRCKTLLQDLFPPSEPSADTWGSRRQWYWPSKTVVDLSAGALADTIFALLCFLRENNEPLLTSSDFIRSSTLSQPISSLTHPARVALDRIYKHNLPDILDRKMGENMQDLKFLTLEINYGFNLSNEQVIDWRETELVVLAALITQNCRVEVLWHMRGALRAGWTREDVESVQKVAMAIAKRLAVRTDKVPGLEEISETSND</sequence>
<gene>
    <name evidence="13" type="ORF">UBRO2_02740</name>
</gene>
<dbReference type="EMBL" id="ULHB01000045">
    <property type="protein sequence ID" value="SYW79056.1"/>
    <property type="molecule type" value="Genomic_DNA"/>
</dbReference>
<dbReference type="InterPro" id="IPR002067">
    <property type="entry name" value="MCP"/>
</dbReference>
<evidence type="ECO:0000256" key="5">
    <source>
        <dbReference type="ARBA" id="ARBA00022989"/>
    </source>
</evidence>
<proteinExistence type="inferred from homology"/>
<evidence type="ECO:0000313" key="13">
    <source>
        <dbReference type="EMBL" id="SYW79056.1"/>
    </source>
</evidence>
<dbReference type="InterPro" id="IPR003779">
    <property type="entry name" value="CMD-like"/>
</dbReference>
<keyword evidence="5 11" id="KW-1133">Transmembrane helix</keyword>
<dbReference type="Proteomes" id="UP000658997">
    <property type="component" value="Unassembled WGS sequence"/>
</dbReference>
<accession>A0A8H8QMJ6</accession>
<evidence type="ECO:0000256" key="7">
    <source>
        <dbReference type="ARBA" id="ARBA00023136"/>
    </source>
</evidence>
<keyword evidence="14" id="KW-1185">Reference proteome</keyword>
<comment type="subcellular location">
    <subcellularLocation>
        <location evidence="1">Mitochondrion membrane</location>
        <topology evidence="1">Multi-pass membrane protein</topology>
    </subcellularLocation>
</comment>
<dbReference type="InterPro" id="IPR029032">
    <property type="entry name" value="AhpD-like"/>
</dbReference>
<evidence type="ECO:0000256" key="11">
    <source>
        <dbReference type="SAM" id="Phobius"/>
    </source>
</evidence>
<keyword evidence="6" id="KW-0496">Mitochondrion</keyword>
<reference evidence="13" key="1">
    <citation type="submission" date="2018-08" db="EMBL/GenBank/DDBJ databases">
        <authorList>
            <person name="Guldener U."/>
        </authorList>
    </citation>
    <scope>NUCLEOTIDE SEQUENCE</scope>
    <source>
        <strain evidence="13">UB2</strain>
    </source>
</reference>
<dbReference type="InterPro" id="IPR023395">
    <property type="entry name" value="MCP_dom_sf"/>
</dbReference>
<dbReference type="Gene3D" id="1.50.40.10">
    <property type="entry name" value="Mitochondrial carrier domain"/>
    <property type="match status" value="1"/>
</dbReference>
<evidence type="ECO:0000256" key="10">
    <source>
        <dbReference type="SAM" id="MobiDB-lite"/>
    </source>
</evidence>
<feature type="domain" description="Carboxymuconolactone decarboxylase-like" evidence="12">
    <location>
        <begin position="438"/>
        <end position="498"/>
    </location>
</feature>
<organism evidence="13 14">
    <name type="scientific">Ustilago bromivora</name>
    <dbReference type="NCBI Taxonomy" id="307758"/>
    <lineage>
        <taxon>Eukaryota</taxon>
        <taxon>Fungi</taxon>
        <taxon>Dikarya</taxon>
        <taxon>Basidiomycota</taxon>
        <taxon>Ustilaginomycotina</taxon>
        <taxon>Ustilaginomycetes</taxon>
        <taxon>Ustilaginales</taxon>
        <taxon>Ustilaginaceae</taxon>
        <taxon>Ustilago</taxon>
    </lineage>
</organism>
<name>A0A8H8QMJ6_9BASI</name>
<dbReference type="AlphaFoldDB" id="A0A8H8QMJ6"/>
<feature type="repeat" description="Solcar" evidence="8">
    <location>
        <begin position="73"/>
        <end position="164"/>
    </location>
</feature>
<dbReference type="Pfam" id="PF02627">
    <property type="entry name" value="CMD"/>
    <property type="match status" value="1"/>
</dbReference>
<dbReference type="PRINTS" id="PR00926">
    <property type="entry name" value="MITOCARRIER"/>
</dbReference>
<keyword evidence="3 8" id="KW-0812">Transmembrane</keyword>
<dbReference type="Gene3D" id="1.20.1290.10">
    <property type="entry name" value="AhpD-like"/>
    <property type="match status" value="1"/>
</dbReference>
<dbReference type="InterPro" id="IPR018108">
    <property type="entry name" value="MCP_transmembrane"/>
</dbReference>
<dbReference type="GO" id="GO:0051920">
    <property type="term" value="F:peroxiredoxin activity"/>
    <property type="evidence" value="ECO:0007669"/>
    <property type="project" value="InterPro"/>
</dbReference>
<comment type="similarity">
    <text evidence="9">Belongs to the mitochondrial carrier (TC 2.A.29) family.</text>
</comment>
<dbReference type="PROSITE" id="PS50920">
    <property type="entry name" value="SOLCAR"/>
    <property type="match status" value="1"/>
</dbReference>
<dbReference type="PANTHER" id="PTHR24089">
    <property type="entry name" value="SOLUTE CARRIER FAMILY 25"/>
    <property type="match status" value="1"/>
</dbReference>
<dbReference type="SUPFAM" id="SSF69118">
    <property type="entry name" value="AhpD-like"/>
    <property type="match status" value="1"/>
</dbReference>
<feature type="transmembrane region" description="Helical" evidence="11">
    <location>
        <begin position="177"/>
        <end position="198"/>
    </location>
</feature>
<evidence type="ECO:0000256" key="9">
    <source>
        <dbReference type="RuleBase" id="RU000488"/>
    </source>
</evidence>
<feature type="transmembrane region" description="Helical" evidence="11">
    <location>
        <begin position="297"/>
        <end position="319"/>
    </location>
</feature>
<evidence type="ECO:0000256" key="6">
    <source>
        <dbReference type="ARBA" id="ARBA00023128"/>
    </source>
</evidence>
<comment type="caution">
    <text evidence="13">The sequence shown here is derived from an EMBL/GenBank/DDBJ whole genome shotgun (WGS) entry which is preliminary data.</text>
</comment>
<evidence type="ECO:0000256" key="4">
    <source>
        <dbReference type="ARBA" id="ARBA00022737"/>
    </source>
</evidence>
<feature type="compositionally biased region" description="Low complexity" evidence="10">
    <location>
        <begin position="40"/>
        <end position="56"/>
    </location>
</feature>
<dbReference type="SUPFAM" id="SSF103506">
    <property type="entry name" value="Mitochondrial carrier"/>
    <property type="match status" value="1"/>
</dbReference>